<evidence type="ECO:0000256" key="2">
    <source>
        <dbReference type="ARBA" id="ARBA00022729"/>
    </source>
</evidence>
<accession>W9V7E9</accession>
<dbReference type="RefSeq" id="WP_036508238.1">
    <property type="nucleotide sequence ID" value="NZ_AONB01000003.1"/>
</dbReference>
<evidence type="ECO:0000313" key="5">
    <source>
        <dbReference type="Proteomes" id="UP000019464"/>
    </source>
</evidence>
<dbReference type="AlphaFoldDB" id="W9V7E9"/>
<dbReference type="PANTHER" id="PTHR35936">
    <property type="entry name" value="MEMBRANE-BOUND LYTIC MUREIN TRANSGLYCOSYLASE F"/>
    <property type="match status" value="1"/>
</dbReference>
<gene>
    <name evidence="4" type="primary">pheC</name>
    <name evidence="4" type="ORF">D791_00904</name>
</gene>
<organism evidence="4 5">
    <name type="scientific">Nitrincola nitratireducens</name>
    <dbReference type="NCBI Taxonomy" id="1229521"/>
    <lineage>
        <taxon>Bacteria</taxon>
        <taxon>Pseudomonadati</taxon>
        <taxon>Pseudomonadota</taxon>
        <taxon>Gammaproteobacteria</taxon>
        <taxon>Oceanospirillales</taxon>
        <taxon>Oceanospirillaceae</taxon>
        <taxon>Nitrincola</taxon>
    </lineage>
</organism>
<feature type="domain" description="Solute-binding protein family 3/N-terminal" evidence="3">
    <location>
        <begin position="40"/>
        <end position="264"/>
    </location>
</feature>
<reference evidence="5" key="1">
    <citation type="submission" date="2012-11" db="EMBL/GenBank/DDBJ databases">
        <authorList>
            <person name="Singh A."/>
            <person name="Pinnaka A.K."/>
            <person name="Vaidya B."/>
        </authorList>
    </citation>
    <scope>NUCLEOTIDE SEQUENCE [LARGE SCALE GENOMIC DNA]</scope>
    <source>
        <strain evidence="5">AK23</strain>
    </source>
</reference>
<evidence type="ECO:0000313" key="4">
    <source>
        <dbReference type="EMBL" id="EXJ12022.1"/>
    </source>
</evidence>
<dbReference type="EMBL" id="AONB01000003">
    <property type="protein sequence ID" value="EXJ12022.1"/>
    <property type="molecule type" value="Genomic_DNA"/>
</dbReference>
<dbReference type="Gene3D" id="3.40.190.10">
    <property type="entry name" value="Periplasmic binding protein-like II"/>
    <property type="match status" value="2"/>
</dbReference>
<reference evidence="4 5" key="2">
    <citation type="journal article" date="2015" name="Syst. Appl. Microbiol.">
        <title>Nitrincola nitratireducens sp. nov. isolated from a haloalkaline crater lake.</title>
        <authorList>
            <person name="Singh A."/>
            <person name="Vaidya B."/>
            <person name="Tanuku N.R."/>
            <person name="Pinnaka A.K."/>
        </authorList>
    </citation>
    <scope>NUCLEOTIDE SEQUENCE [LARGE SCALE GENOMIC DNA]</scope>
    <source>
        <strain evidence="4 5">AK23</strain>
    </source>
</reference>
<comment type="similarity">
    <text evidence="1">Belongs to the bacterial solute-binding protein 3 family.</text>
</comment>
<dbReference type="SUPFAM" id="SSF53850">
    <property type="entry name" value="Periplasmic binding protein-like II"/>
    <property type="match status" value="1"/>
</dbReference>
<dbReference type="Pfam" id="PF00497">
    <property type="entry name" value="SBP_bac_3"/>
    <property type="match status" value="1"/>
</dbReference>
<evidence type="ECO:0000259" key="3">
    <source>
        <dbReference type="SMART" id="SM00062"/>
    </source>
</evidence>
<sequence length="269" mass="30961">MKLKRFGLIAMLLYVYNVSIAEELSAKKADRLLNIKMNNELRVCIWPDYYSITYRNPRTQMLEGIDIDIAHAFAEFLDVNIIFVDSSFAMLVENLSNNRCDIAMHGVGVREDRAQFMAFTQPHLRSGIFAVGRKNNSDIQSWEDIDQLGNIVVAQKGTYMEPVMRDQLEYAELTVVDDFMAREQEVMSGRADVFMTDYPYALRMVSLTQWARLIEPPTPLAPTDYAYAVPLNEDQWLKTVNHFMDEIRSKGLLLEFARKNGLEPIVLVD</sequence>
<dbReference type="SMART" id="SM00062">
    <property type="entry name" value="PBPb"/>
    <property type="match status" value="1"/>
</dbReference>
<dbReference type="PATRIC" id="fig|1229521.3.peg.916"/>
<dbReference type="PANTHER" id="PTHR35936:SF17">
    <property type="entry name" value="ARGININE-BINDING EXTRACELLULAR PROTEIN ARTP"/>
    <property type="match status" value="1"/>
</dbReference>
<dbReference type="CDD" id="cd13530">
    <property type="entry name" value="PBP2_peptides_like"/>
    <property type="match status" value="1"/>
</dbReference>
<keyword evidence="5" id="KW-1185">Reference proteome</keyword>
<protein>
    <submittedName>
        <fullName evidence="4">Cyclohexadienyl dehydratase</fullName>
    </submittedName>
</protein>
<dbReference type="Proteomes" id="UP000019464">
    <property type="component" value="Unassembled WGS sequence"/>
</dbReference>
<dbReference type="STRING" id="1229521.D791_00904"/>
<comment type="caution">
    <text evidence="4">The sequence shown here is derived from an EMBL/GenBank/DDBJ whole genome shotgun (WGS) entry which is preliminary data.</text>
</comment>
<keyword evidence="2" id="KW-0732">Signal</keyword>
<dbReference type="OrthoDB" id="8994218at2"/>
<name>W9V7E9_9GAMM</name>
<evidence type="ECO:0000256" key="1">
    <source>
        <dbReference type="ARBA" id="ARBA00010333"/>
    </source>
</evidence>
<dbReference type="InterPro" id="IPR001638">
    <property type="entry name" value="Solute-binding_3/MltF_N"/>
</dbReference>
<proteinExistence type="inferred from homology"/>